<feature type="domain" description="GP-PDE" evidence="1">
    <location>
        <begin position="2"/>
        <end position="237"/>
    </location>
</feature>
<evidence type="ECO:0000313" key="2">
    <source>
        <dbReference type="EMBL" id="TFZ41768.1"/>
    </source>
</evidence>
<keyword evidence="3" id="KW-1185">Reference proteome</keyword>
<dbReference type="Proteomes" id="UP000298381">
    <property type="component" value="Unassembled WGS sequence"/>
</dbReference>
<reference evidence="2 3" key="1">
    <citation type="submission" date="2019-03" db="EMBL/GenBank/DDBJ databases">
        <title>Draft genome sequence data and analysis of a Fermenting Bacterium, Soehngenia longevitae strain 1933PT, isolated from petroleum reservoir in Azerbaijan.</title>
        <authorList>
            <person name="Grouzdev D.S."/>
            <person name="Bidzhieva S.K."/>
            <person name="Sokolova D.S."/>
            <person name="Tourova T.P."/>
            <person name="Poltaraus A.B."/>
            <person name="Nazina T.N."/>
        </authorList>
    </citation>
    <scope>NUCLEOTIDE SEQUENCE [LARGE SCALE GENOMIC DNA]</scope>
    <source>
        <strain evidence="2 3">1933P</strain>
    </source>
</reference>
<dbReference type="InterPro" id="IPR030395">
    <property type="entry name" value="GP_PDE_dom"/>
</dbReference>
<dbReference type="Gene3D" id="3.20.20.190">
    <property type="entry name" value="Phosphatidylinositol (PI) phosphodiesterase"/>
    <property type="match status" value="1"/>
</dbReference>
<accession>A0A4Z0DA32</accession>
<dbReference type="RefSeq" id="WP_135270002.1">
    <property type="nucleotide sequence ID" value="NZ_SRIB01000001.1"/>
</dbReference>
<dbReference type="PANTHER" id="PTHR46211">
    <property type="entry name" value="GLYCEROPHOSPHORYL DIESTER PHOSPHODIESTERASE"/>
    <property type="match status" value="1"/>
</dbReference>
<comment type="caution">
    <text evidence="2">The sequence shown here is derived from an EMBL/GenBank/DDBJ whole genome shotgun (WGS) entry which is preliminary data.</text>
</comment>
<organism evidence="2 3">
    <name type="scientific">Soehngenia longivitae</name>
    <dbReference type="NCBI Taxonomy" id="2562294"/>
    <lineage>
        <taxon>Bacteria</taxon>
        <taxon>Bacillati</taxon>
        <taxon>Bacillota</taxon>
        <taxon>Tissierellia</taxon>
        <taxon>Tissierellales</taxon>
        <taxon>Tissierellaceae</taxon>
        <taxon>Soehngenia</taxon>
    </lineage>
</organism>
<dbReference type="AlphaFoldDB" id="A0A4Z0DA32"/>
<gene>
    <name evidence="2" type="ORF">E4100_01130</name>
</gene>
<dbReference type="SUPFAM" id="SSF51695">
    <property type="entry name" value="PLC-like phosphodiesterases"/>
    <property type="match status" value="1"/>
</dbReference>
<evidence type="ECO:0000313" key="3">
    <source>
        <dbReference type="Proteomes" id="UP000298381"/>
    </source>
</evidence>
<proteinExistence type="predicted"/>
<evidence type="ECO:0000259" key="1">
    <source>
        <dbReference type="PROSITE" id="PS51704"/>
    </source>
</evidence>
<sequence>MNYLYAHRGIHDNSKNNVENTIDAFNRAIVLNYGIECDVRLTKDNIPVIIHDKNLLRVTGVNKEINEITFVELKKIKLLNSEEYISSLSEVLSIVNDKVPLIIEIKKNSISKMNDLFYIVEILDKYNGKFMIESFNPIVLRWIKENRPLYIRGQLSSSLIRGKEYSIIDFLLSNLLLNFLSKPDFIAYDFRFKKNLSFLINKYLYKIYCIGFTIKSEETFNNNINFFDSIIFDSFIP</sequence>
<dbReference type="Pfam" id="PF03009">
    <property type="entry name" value="GDPD"/>
    <property type="match status" value="1"/>
</dbReference>
<dbReference type="GO" id="GO:0006629">
    <property type="term" value="P:lipid metabolic process"/>
    <property type="evidence" value="ECO:0007669"/>
    <property type="project" value="InterPro"/>
</dbReference>
<dbReference type="PANTHER" id="PTHR46211:SF1">
    <property type="entry name" value="GLYCEROPHOSPHODIESTER PHOSPHODIESTERASE, CYTOPLASMIC"/>
    <property type="match status" value="1"/>
</dbReference>
<dbReference type="OrthoDB" id="384721at2"/>
<dbReference type="EMBL" id="SRIB01000001">
    <property type="protein sequence ID" value="TFZ41768.1"/>
    <property type="molecule type" value="Genomic_DNA"/>
</dbReference>
<dbReference type="GO" id="GO:0008081">
    <property type="term" value="F:phosphoric diester hydrolase activity"/>
    <property type="evidence" value="ECO:0007669"/>
    <property type="project" value="InterPro"/>
</dbReference>
<name>A0A4Z0DA32_9FIRM</name>
<dbReference type="PROSITE" id="PS51704">
    <property type="entry name" value="GP_PDE"/>
    <property type="match status" value="1"/>
</dbReference>
<protein>
    <submittedName>
        <fullName evidence="2">Glycerophosphodiester phosphodiesterase</fullName>
    </submittedName>
</protein>
<dbReference type="InterPro" id="IPR017946">
    <property type="entry name" value="PLC-like_Pdiesterase_TIM-brl"/>
</dbReference>